<keyword evidence="2 6" id="KW-0812">Transmembrane</keyword>
<dbReference type="InterPro" id="IPR051617">
    <property type="entry name" value="UNC-93-like_regulator"/>
</dbReference>
<reference evidence="7 8" key="1">
    <citation type="submission" date="2020-12" db="EMBL/GenBank/DDBJ databases">
        <title>Metabolic potential, ecology and presence of endohyphal bacteria is reflected in genomic diversity of Mucoromycotina.</title>
        <authorList>
            <person name="Muszewska A."/>
            <person name="Okrasinska A."/>
            <person name="Steczkiewicz K."/>
            <person name="Drgas O."/>
            <person name="Orlowska M."/>
            <person name="Perlinska-Lenart U."/>
            <person name="Aleksandrzak-Piekarczyk T."/>
            <person name="Szatraj K."/>
            <person name="Zielenkiewicz U."/>
            <person name="Pilsyk S."/>
            <person name="Malc E."/>
            <person name="Mieczkowski P."/>
            <person name="Kruszewska J.S."/>
            <person name="Biernat P."/>
            <person name="Pawlowska J."/>
        </authorList>
    </citation>
    <scope>NUCLEOTIDE SEQUENCE [LARGE SCALE GENOMIC DNA]</scope>
    <source>
        <strain evidence="7 8">CBS 142.35</strain>
    </source>
</reference>
<feature type="transmembrane region" description="Helical" evidence="6">
    <location>
        <begin position="266"/>
        <end position="283"/>
    </location>
</feature>
<feature type="transmembrane region" description="Helical" evidence="6">
    <location>
        <begin position="396"/>
        <end position="419"/>
    </location>
</feature>
<evidence type="ECO:0000256" key="5">
    <source>
        <dbReference type="SAM" id="MobiDB-lite"/>
    </source>
</evidence>
<accession>A0A8H7SDH6</accession>
<feature type="transmembrane region" description="Helical" evidence="6">
    <location>
        <begin position="77"/>
        <end position="95"/>
    </location>
</feature>
<keyword evidence="8" id="KW-1185">Reference proteome</keyword>
<dbReference type="AlphaFoldDB" id="A0A8H7SDH6"/>
<protein>
    <recommendedName>
        <fullName evidence="9">MFS general substrate transporter</fullName>
    </recommendedName>
</protein>
<dbReference type="Proteomes" id="UP000646827">
    <property type="component" value="Unassembled WGS sequence"/>
</dbReference>
<name>A0A8H7SDH6_9FUNG</name>
<evidence type="ECO:0000313" key="8">
    <source>
        <dbReference type="Proteomes" id="UP000646827"/>
    </source>
</evidence>
<dbReference type="PANTHER" id="PTHR23294">
    <property type="entry name" value="ET TRANSLATION PRODUCT-RELATED"/>
    <property type="match status" value="1"/>
</dbReference>
<feature type="transmembrane region" description="Helical" evidence="6">
    <location>
        <begin position="141"/>
        <end position="161"/>
    </location>
</feature>
<dbReference type="GO" id="GO:0016020">
    <property type="term" value="C:membrane"/>
    <property type="evidence" value="ECO:0007669"/>
    <property type="project" value="UniProtKB-SubCell"/>
</dbReference>
<evidence type="ECO:0008006" key="9">
    <source>
        <dbReference type="Google" id="ProtNLM"/>
    </source>
</evidence>
<dbReference type="PANTHER" id="PTHR23294:SF59">
    <property type="entry name" value="UNC93-LIKE PROTEIN C922.05C"/>
    <property type="match status" value="1"/>
</dbReference>
<keyword evidence="4 6" id="KW-0472">Membrane</keyword>
<feature type="transmembrane region" description="Helical" evidence="6">
    <location>
        <begin position="12"/>
        <end position="33"/>
    </location>
</feature>
<feature type="transmembrane region" description="Helical" evidence="6">
    <location>
        <begin position="338"/>
        <end position="357"/>
    </location>
</feature>
<sequence length="464" mass="51230">MLHHHPLFSRPLIQVTLLGFVCLCCPGMWNALAGLGAGGSMSSNIGLTDAANSALYGCFALVGFFAGSLTNTVGVKITLTIGSIGYALYASAFWVYDRLQIDGFVIASGAILGCCAGIFWSAQGAIMMSYPEEHNKGKYVAIFWALFNLGGIAGSIIALVLNLENQTSGGVSTGTYTVFVIIMLIGVFLSLTLLPPSRVFRDDGTPVAMAHSPRWTTELKAVLVVWKEWRILALIPAFLASNWFYAYQFRVNAVYFNPSTRALNDCMYWCLQIFGAILIGALLDYREMTRRSRGLIGLGVLFVVLMAVWTGGFVFQLSFDNHYADPIHWTSLKFPGPFVLYMLYGFADSLYQTYIYWLMGAMSNDPALLARYAGFYKAMQSAGAAVSFGIDAADIPLRWECLICWVLVFISFPLVYPVVNTLSESNKKEQQQKLQSNNMELPPSDGEDKTCEAFNYVDENTFKN</sequence>
<feature type="transmembrane region" description="Helical" evidence="6">
    <location>
        <begin position="101"/>
        <end position="120"/>
    </location>
</feature>
<proteinExistence type="predicted"/>
<feature type="transmembrane region" description="Helical" evidence="6">
    <location>
        <begin position="369"/>
        <end position="390"/>
    </location>
</feature>
<evidence type="ECO:0000313" key="7">
    <source>
        <dbReference type="EMBL" id="KAG2227297.1"/>
    </source>
</evidence>
<feature type="transmembrane region" description="Helical" evidence="6">
    <location>
        <begin position="53"/>
        <end position="70"/>
    </location>
</feature>
<dbReference type="InterPro" id="IPR010291">
    <property type="entry name" value="Ion_channel_UNC-93"/>
</dbReference>
<comment type="caution">
    <text evidence="7">The sequence shown here is derived from an EMBL/GenBank/DDBJ whole genome shotgun (WGS) entry which is preliminary data.</text>
</comment>
<dbReference type="EMBL" id="JAEPRB010000008">
    <property type="protein sequence ID" value="KAG2227297.1"/>
    <property type="molecule type" value="Genomic_DNA"/>
</dbReference>
<dbReference type="SUPFAM" id="SSF103473">
    <property type="entry name" value="MFS general substrate transporter"/>
    <property type="match status" value="1"/>
</dbReference>
<evidence type="ECO:0000256" key="2">
    <source>
        <dbReference type="ARBA" id="ARBA00022692"/>
    </source>
</evidence>
<dbReference type="OrthoDB" id="196103at2759"/>
<evidence type="ECO:0000256" key="3">
    <source>
        <dbReference type="ARBA" id="ARBA00022989"/>
    </source>
</evidence>
<feature type="transmembrane region" description="Helical" evidence="6">
    <location>
        <begin position="173"/>
        <end position="194"/>
    </location>
</feature>
<dbReference type="Pfam" id="PF05978">
    <property type="entry name" value="UNC-93"/>
    <property type="match status" value="1"/>
</dbReference>
<comment type="subcellular location">
    <subcellularLocation>
        <location evidence="1">Membrane</location>
        <topology evidence="1">Multi-pass membrane protein</topology>
    </subcellularLocation>
</comment>
<feature type="transmembrane region" description="Helical" evidence="6">
    <location>
        <begin position="229"/>
        <end position="246"/>
    </location>
</feature>
<organism evidence="7 8">
    <name type="scientific">Circinella minor</name>
    <dbReference type="NCBI Taxonomy" id="1195481"/>
    <lineage>
        <taxon>Eukaryota</taxon>
        <taxon>Fungi</taxon>
        <taxon>Fungi incertae sedis</taxon>
        <taxon>Mucoromycota</taxon>
        <taxon>Mucoromycotina</taxon>
        <taxon>Mucoromycetes</taxon>
        <taxon>Mucorales</taxon>
        <taxon>Lichtheimiaceae</taxon>
        <taxon>Circinella</taxon>
    </lineage>
</organism>
<feature type="region of interest" description="Disordered" evidence="5">
    <location>
        <begin position="429"/>
        <end position="450"/>
    </location>
</feature>
<evidence type="ECO:0000256" key="4">
    <source>
        <dbReference type="ARBA" id="ARBA00023136"/>
    </source>
</evidence>
<feature type="transmembrane region" description="Helical" evidence="6">
    <location>
        <begin position="295"/>
        <end position="318"/>
    </location>
</feature>
<dbReference type="InterPro" id="IPR036259">
    <property type="entry name" value="MFS_trans_sf"/>
</dbReference>
<evidence type="ECO:0000256" key="6">
    <source>
        <dbReference type="SAM" id="Phobius"/>
    </source>
</evidence>
<evidence type="ECO:0000256" key="1">
    <source>
        <dbReference type="ARBA" id="ARBA00004141"/>
    </source>
</evidence>
<keyword evidence="3 6" id="KW-1133">Transmembrane helix</keyword>
<gene>
    <name evidence="7" type="ORF">INT45_004252</name>
</gene>
<dbReference type="Gene3D" id="1.20.1250.20">
    <property type="entry name" value="MFS general substrate transporter like domains"/>
    <property type="match status" value="1"/>
</dbReference>